<evidence type="ECO:0000313" key="2">
    <source>
        <dbReference type="EMBL" id="GAA3698497.1"/>
    </source>
</evidence>
<evidence type="ECO:0000256" key="1">
    <source>
        <dbReference type="SAM" id="MobiDB-lite"/>
    </source>
</evidence>
<protein>
    <submittedName>
        <fullName evidence="2">Uncharacterized protein</fullName>
    </submittedName>
</protein>
<proteinExistence type="predicted"/>
<accession>A0ABP7D2C4</accession>
<reference evidence="3" key="1">
    <citation type="journal article" date="2019" name="Int. J. Syst. Evol. Microbiol.">
        <title>The Global Catalogue of Microorganisms (GCM) 10K type strain sequencing project: providing services to taxonomists for standard genome sequencing and annotation.</title>
        <authorList>
            <consortium name="The Broad Institute Genomics Platform"/>
            <consortium name="The Broad Institute Genome Sequencing Center for Infectious Disease"/>
            <person name="Wu L."/>
            <person name="Ma J."/>
        </authorList>
    </citation>
    <scope>NUCLEOTIDE SEQUENCE [LARGE SCALE GENOMIC DNA]</scope>
    <source>
        <strain evidence="3">JCM 16548</strain>
    </source>
</reference>
<feature type="region of interest" description="Disordered" evidence="1">
    <location>
        <begin position="24"/>
        <end position="44"/>
    </location>
</feature>
<keyword evidence="3" id="KW-1185">Reference proteome</keyword>
<feature type="compositionally biased region" description="Acidic residues" evidence="1">
    <location>
        <begin position="28"/>
        <end position="44"/>
    </location>
</feature>
<comment type="caution">
    <text evidence="2">The sequence shown here is derived from an EMBL/GenBank/DDBJ whole genome shotgun (WGS) entry which is preliminary data.</text>
</comment>
<evidence type="ECO:0000313" key="3">
    <source>
        <dbReference type="Proteomes" id="UP001500051"/>
    </source>
</evidence>
<sequence>MPGADVRVDFQTMLDEYTDEGYSQVTWDGDDWPELPDEIFDPTS</sequence>
<name>A0ABP7D2C4_9ACTN</name>
<dbReference type="RefSeq" id="WP_344811545.1">
    <property type="nucleotide sequence ID" value="NZ_BAAAYX010000003.1"/>
</dbReference>
<organism evidence="2 3">
    <name type="scientific">Microlunatus aurantiacus</name>
    <dbReference type="NCBI Taxonomy" id="446786"/>
    <lineage>
        <taxon>Bacteria</taxon>
        <taxon>Bacillati</taxon>
        <taxon>Actinomycetota</taxon>
        <taxon>Actinomycetes</taxon>
        <taxon>Propionibacteriales</taxon>
        <taxon>Propionibacteriaceae</taxon>
        <taxon>Microlunatus</taxon>
    </lineage>
</organism>
<dbReference type="EMBL" id="BAAAYX010000003">
    <property type="protein sequence ID" value="GAA3698497.1"/>
    <property type="molecule type" value="Genomic_DNA"/>
</dbReference>
<dbReference type="Proteomes" id="UP001500051">
    <property type="component" value="Unassembled WGS sequence"/>
</dbReference>
<gene>
    <name evidence="2" type="ORF">GCM10022204_13540</name>
</gene>